<name>A0ABR2SVA7_9ROSI</name>
<protein>
    <recommendedName>
        <fullName evidence="4">RNase H type-1 domain-containing protein</fullName>
    </recommendedName>
</protein>
<sequence length="260" mass="29568">MPRIRGRACMQPCRISEVVSFPLKFSSGLSPLGPSTFEKRLRDLPRCQKSVSSFGVWVTIVFRLGVGFMLLVWVPGCAPFVLWLWKLPCMYYVIVRTLLRPCTLVDSRTQSLPAAPLRFLIGWSRLLGPNSGELCQVLTHSLESLKPKKSLGPGRWYQHGGSGFEWQGIGGLAHHSPSIDSSILAEVAAVQADHHLACEHGWNKVILQTDLVRIVNRLHRDHELNLLELRSILDRFDPCYWCELFFRLLLKKIITSILWK</sequence>
<evidence type="ECO:0008006" key="4">
    <source>
        <dbReference type="Google" id="ProtNLM"/>
    </source>
</evidence>
<organism evidence="2 3">
    <name type="scientific">Hibiscus sabdariffa</name>
    <name type="common">roselle</name>
    <dbReference type="NCBI Taxonomy" id="183260"/>
    <lineage>
        <taxon>Eukaryota</taxon>
        <taxon>Viridiplantae</taxon>
        <taxon>Streptophyta</taxon>
        <taxon>Embryophyta</taxon>
        <taxon>Tracheophyta</taxon>
        <taxon>Spermatophyta</taxon>
        <taxon>Magnoliopsida</taxon>
        <taxon>eudicotyledons</taxon>
        <taxon>Gunneridae</taxon>
        <taxon>Pentapetalae</taxon>
        <taxon>rosids</taxon>
        <taxon>malvids</taxon>
        <taxon>Malvales</taxon>
        <taxon>Malvaceae</taxon>
        <taxon>Malvoideae</taxon>
        <taxon>Hibiscus</taxon>
    </lineage>
</organism>
<keyword evidence="1" id="KW-1133">Transmembrane helix</keyword>
<keyword evidence="3" id="KW-1185">Reference proteome</keyword>
<accession>A0ABR2SVA7</accession>
<proteinExistence type="predicted"/>
<keyword evidence="1" id="KW-0812">Transmembrane</keyword>
<dbReference type="Proteomes" id="UP001396334">
    <property type="component" value="Unassembled WGS sequence"/>
</dbReference>
<feature type="transmembrane region" description="Helical" evidence="1">
    <location>
        <begin position="54"/>
        <end position="74"/>
    </location>
</feature>
<gene>
    <name evidence="2" type="ORF">V6N11_026192</name>
</gene>
<comment type="caution">
    <text evidence="2">The sequence shown here is derived from an EMBL/GenBank/DDBJ whole genome shotgun (WGS) entry which is preliminary data.</text>
</comment>
<reference evidence="2 3" key="1">
    <citation type="journal article" date="2024" name="G3 (Bethesda)">
        <title>Genome assembly of Hibiscus sabdariffa L. provides insights into metabolisms of medicinal natural products.</title>
        <authorList>
            <person name="Kim T."/>
        </authorList>
    </citation>
    <scope>NUCLEOTIDE SEQUENCE [LARGE SCALE GENOMIC DNA]</scope>
    <source>
        <strain evidence="2">TK-2024</strain>
        <tissue evidence="2">Old leaves</tissue>
    </source>
</reference>
<dbReference type="EMBL" id="JBBPBN010000011">
    <property type="protein sequence ID" value="KAK9029069.1"/>
    <property type="molecule type" value="Genomic_DNA"/>
</dbReference>
<keyword evidence="1" id="KW-0472">Membrane</keyword>
<evidence type="ECO:0000313" key="3">
    <source>
        <dbReference type="Proteomes" id="UP001396334"/>
    </source>
</evidence>
<evidence type="ECO:0000256" key="1">
    <source>
        <dbReference type="SAM" id="Phobius"/>
    </source>
</evidence>
<evidence type="ECO:0000313" key="2">
    <source>
        <dbReference type="EMBL" id="KAK9029069.1"/>
    </source>
</evidence>